<evidence type="ECO:0000313" key="3">
    <source>
        <dbReference type="Proteomes" id="UP000828390"/>
    </source>
</evidence>
<reference evidence="2" key="2">
    <citation type="submission" date="2020-11" db="EMBL/GenBank/DDBJ databases">
        <authorList>
            <person name="McCartney M.A."/>
            <person name="Auch B."/>
            <person name="Kono T."/>
            <person name="Mallez S."/>
            <person name="Becker A."/>
            <person name="Gohl D.M."/>
            <person name="Silverstein K.A.T."/>
            <person name="Koren S."/>
            <person name="Bechman K.B."/>
            <person name="Herman A."/>
            <person name="Abrahante J.E."/>
            <person name="Garbe J."/>
        </authorList>
    </citation>
    <scope>NUCLEOTIDE SEQUENCE</scope>
    <source>
        <strain evidence="2">Duluth1</strain>
        <tissue evidence="2">Whole animal</tissue>
    </source>
</reference>
<evidence type="ECO:0000256" key="1">
    <source>
        <dbReference type="SAM" id="MobiDB-lite"/>
    </source>
</evidence>
<gene>
    <name evidence="2" type="ORF">DPMN_019615</name>
</gene>
<dbReference type="AlphaFoldDB" id="A0A9D4NJL7"/>
<dbReference type="EMBL" id="JAIWYP010000001">
    <property type="protein sequence ID" value="KAH3895451.1"/>
    <property type="molecule type" value="Genomic_DNA"/>
</dbReference>
<reference evidence="2" key="1">
    <citation type="journal article" date="2019" name="bioRxiv">
        <title>The Genome of the Zebra Mussel, Dreissena polymorpha: A Resource for Invasive Species Research.</title>
        <authorList>
            <person name="McCartney M.A."/>
            <person name="Auch B."/>
            <person name="Kono T."/>
            <person name="Mallez S."/>
            <person name="Zhang Y."/>
            <person name="Obille A."/>
            <person name="Becker A."/>
            <person name="Abrahante J.E."/>
            <person name="Garbe J."/>
            <person name="Badalamenti J.P."/>
            <person name="Herman A."/>
            <person name="Mangelson H."/>
            <person name="Liachko I."/>
            <person name="Sullivan S."/>
            <person name="Sone E.D."/>
            <person name="Koren S."/>
            <person name="Silverstein K.A.T."/>
            <person name="Beckman K.B."/>
            <person name="Gohl D.M."/>
        </authorList>
    </citation>
    <scope>NUCLEOTIDE SEQUENCE</scope>
    <source>
        <strain evidence="2">Duluth1</strain>
        <tissue evidence="2">Whole animal</tissue>
    </source>
</reference>
<feature type="non-terminal residue" evidence="2">
    <location>
        <position position="1"/>
    </location>
</feature>
<dbReference type="Proteomes" id="UP000828390">
    <property type="component" value="Unassembled WGS sequence"/>
</dbReference>
<proteinExistence type="predicted"/>
<keyword evidence="3" id="KW-1185">Reference proteome</keyword>
<accession>A0A9D4NJL7</accession>
<protein>
    <submittedName>
        <fullName evidence="2">Uncharacterized protein</fullName>
    </submittedName>
</protein>
<sequence>GRTDGETQNRDNKNSSHWTSGFKGSSARRDVIAVLMVTLTVSSRCGHHEESHEGLNVE</sequence>
<evidence type="ECO:0000313" key="2">
    <source>
        <dbReference type="EMBL" id="KAH3895451.1"/>
    </source>
</evidence>
<feature type="compositionally biased region" description="Basic and acidic residues" evidence="1">
    <location>
        <begin position="1"/>
        <end position="14"/>
    </location>
</feature>
<name>A0A9D4NJL7_DREPO</name>
<comment type="caution">
    <text evidence="2">The sequence shown here is derived from an EMBL/GenBank/DDBJ whole genome shotgun (WGS) entry which is preliminary data.</text>
</comment>
<organism evidence="2 3">
    <name type="scientific">Dreissena polymorpha</name>
    <name type="common">Zebra mussel</name>
    <name type="synonym">Mytilus polymorpha</name>
    <dbReference type="NCBI Taxonomy" id="45954"/>
    <lineage>
        <taxon>Eukaryota</taxon>
        <taxon>Metazoa</taxon>
        <taxon>Spiralia</taxon>
        <taxon>Lophotrochozoa</taxon>
        <taxon>Mollusca</taxon>
        <taxon>Bivalvia</taxon>
        <taxon>Autobranchia</taxon>
        <taxon>Heteroconchia</taxon>
        <taxon>Euheterodonta</taxon>
        <taxon>Imparidentia</taxon>
        <taxon>Neoheterodontei</taxon>
        <taxon>Myida</taxon>
        <taxon>Dreissenoidea</taxon>
        <taxon>Dreissenidae</taxon>
        <taxon>Dreissena</taxon>
    </lineage>
</organism>
<feature type="region of interest" description="Disordered" evidence="1">
    <location>
        <begin position="1"/>
        <end position="23"/>
    </location>
</feature>